<comment type="caution">
    <text evidence="1">The sequence shown here is derived from an EMBL/GenBank/DDBJ whole genome shotgun (WGS) entry which is preliminary data.</text>
</comment>
<dbReference type="PANTHER" id="PTHR33112:SF9">
    <property type="entry name" value="HETEROKARYON INCOMPATIBILITY DOMAIN-CONTAINING PROTEIN"/>
    <property type="match status" value="1"/>
</dbReference>
<reference evidence="1 2" key="1">
    <citation type="submission" date="2020-01" db="EMBL/GenBank/DDBJ databases">
        <title>Aspergillus terreus IFO 6365 whole genome shotgun sequence.</title>
        <authorList>
            <person name="Kanamasa S."/>
            <person name="Takahashi H."/>
        </authorList>
    </citation>
    <scope>NUCLEOTIDE SEQUENCE [LARGE SCALE GENOMIC DNA]</scope>
    <source>
        <strain evidence="1 2">IFO 6365</strain>
    </source>
</reference>
<gene>
    <name evidence="1" type="ORF">ATEIFO6365_0001005600</name>
</gene>
<keyword evidence="2" id="KW-1185">Reference proteome</keyword>
<dbReference type="EMBL" id="BLJY01000001">
    <property type="protein sequence ID" value="GFF11836.1"/>
    <property type="molecule type" value="Genomic_DNA"/>
</dbReference>
<accession>A0A5M3YKS3</accession>
<name>A0A5M3YKS3_ASPTE</name>
<proteinExistence type="predicted"/>
<dbReference type="Proteomes" id="UP000452235">
    <property type="component" value="Unassembled WGS sequence"/>
</dbReference>
<dbReference type="VEuPathDB" id="FungiDB:ATEG_01046"/>
<dbReference type="InterPro" id="IPR010730">
    <property type="entry name" value="HET"/>
</dbReference>
<dbReference type="Pfam" id="PF06985">
    <property type="entry name" value="HET"/>
    <property type="match status" value="1"/>
</dbReference>
<dbReference type="PANTHER" id="PTHR33112">
    <property type="entry name" value="DOMAIN PROTEIN, PUTATIVE-RELATED"/>
    <property type="match status" value="1"/>
</dbReference>
<evidence type="ECO:0000313" key="1">
    <source>
        <dbReference type="EMBL" id="GFF11836.1"/>
    </source>
</evidence>
<protein>
    <submittedName>
        <fullName evidence="1">Related to tol protein</fullName>
    </submittedName>
</protein>
<evidence type="ECO:0000313" key="2">
    <source>
        <dbReference type="Proteomes" id="UP000452235"/>
    </source>
</evidence>
<organism evidence="1 2">
    <name type="scientific">Aspergillus terreus</name>
    <dbReference type="NCBI Taxonomy" id="33178"/>
    <lineage>
        <taxon>Eukaryota</taxon>
        <taxon>Fungi</taxon>
        <taxon>Dikarya</taxon>
        <taxon>Ascomycota</taxon>
        <taxon>Pezizomycotina</taxon>
        <taxon>Eurotiomycetes</taxon>
        <taxon>Eurotiomycetidae</taxon>
        <taxon>Eurotiales</taxon>
        <taxon>Aspergillaceae</taxon>
        <taxon>Aspergillus</taxon>
        <taxon>Aspergillus subgen. Circumdati</taxon>
    </lineage>
</organism>
<dbReference type="AlphaFoldDB" id="A0A5M3YKS3"/>
<sequence>MLCSNCNNINIASLKRMPKGSVLFPYDAQMNMNLPGGGLYELKHAGSRLGWFHSRYKDIHDNAESHGCPLCKLMLKACQQFRNNLSSDDSYRSQYKHKLSDFKVYLAWSDKYSQAFTYWTDSDLDEYAFLIGEIGLVTRPEDHDPLRKTIWGRPISPDPKKLLPWIHKVVDKHDSDQDDNKAVDDVISGQHTLPPRVIYVGGGMNKIHLQEPSSSQEAKYITLSYRWPEQRITSDQHAALGATLKSNIAGRRAIGGLPWSSLHPTYQDVVEIARDLHIDYVWIDALCIIQNDTADKKQQLRKMGDIYKNSYLTVCASDGLRPFTARDGTSRPSVREYHRFQMTIGDDTGHPEAFEVPYHDVIAGNQVQNFSDEVVSSRGWTFQERVLSPRTLFFGKTQVYFECSDYCIGEDGFLRPGRQLKADDIPSGVTFREYWWSLVAIYCTRELGVDSDKLVAIGGLAKALNDNYSASGRGYVAGLWTGPHFLGDLLWSVTGDQDDKRDWDTRTYRAPSWSWAAVDGQVSPPVHDYRHCDDVASLVNGPSVTLDDPGNSYGKITGGHVTISGPRIKARVFQKLDPVRLSDGTKGVGDQYKLVTSAGTVLSRGAFIDYNVFMDELRDWDLSVLVIGKVTVDGERTYPALILMQDAGGKTRRVGTVEITRSDLGHQSLDDCPEVKYRQYQIV</sequence>
<dbReference type="OrthoDB" id="5125733at2759"/>